<dbReference type="PANTHER" id="PTHR45700:SF6">
    <property type="entry name" value="E3 UBIQUITIN-PROTEIN LIGASE UPL6"/>
    <property type="match status" value="1"/>
</dbReference>
<evidence type="ECO:0000313" key="5">
    <source>
        <dbReference type="EMBL" id="KAK3248844.1"/>
    </source>
</evidence>
<dbReference type="PANTHER" id="PTHR45700">
    <property type="entry name" value="UBIQUITIN-PROTEIN LIGASE E3C"/>
    <property type="match status" value="1"/>
</dbReference>
<evidence type="ECO:0000256" key="3">
    <source>
        <dbReference type="ARBA" id="ARBA00022679"/>
    </source>
</evidence>
<reference evidence="5 6" key="1">
    <citation type="journal article" date="2015" name="Genome Biol. Evol.">
        <title>Comparative Genomics of a Bacterivorous Green Alga Reveals Evolutionary Causalities and Consequences of Phago-Mixotrophic Mode of Nutrition.</title>
        <authorList>
            <person name="Burns J.A."/>
            <person name="Paasch A."/>
            <person name="Narechania A."/>
            <person name="Kim E."/>
        </authorList>
    </citation>
    <scope>NUCLEOTIDE SEQUENCE [LARGE SCALE GENOMIC DNA]</scope>
    <source>
        <strain evidence="5 6">PLY_AMNH</strain>
    </source>
</reference>
<proteinExistence type="predicted"/>
<evidence type="ECO:0000256" key="4">
    <source>
        <dbReference type="SAM" id="MobiDB-lite"/>
    </source>
</evidence>
<dbReference type="EMBL" id="LGRX02027767">
    <property type="protein sequence ID" value="KAK3248844.1"/>
    <property type="molecule type" value="Genomic_DNA"/>
</dbReference>
<comment type="caution">
    <text evidence="5">The sequence shown here is derived from an EMBL/GenBank/DDBJ whole genome shotgun (WGS) entry which is preliminary data.</text>
</comment>
<dbReference type="AlphaFoldDB" id="A0AAE0F290"/>
<gene>
    <name evidence="5" type="ORF">CYMTET_41707</name>
</gene>
<sequence>MSFFDGNFRNSKRKVDLRGSSKNDDKAKLLEKAREEREKRERIRRENKNAKLIQAFYRGRTCVSKARCSFRKIWKERYGLEGEKAGSSQVLISESFLRELLFFIRVRQTEDVAALAATCRLVVQATESDGRTLLFCSQIKNSENIAVVTEQAKRLLSLCFEALLTQSDTLQEEFRAPRGTRTGIAATLMEAILVLTAPESWTQLRATATPMQIDCQPASSRLTQPDQVILRHLVGRHLFSTLRVLLVRLADSGSAGLPTSQLEGFALTLCQRHVAHPELEVGLAASSRFAVQILSIPLLWQRCPYFGQHATALWAPAVRSLEEVLGASGSFLAALPTMDSGAGISPTASLLGNLLEVAADGLKAAPSCDPLLRAGNAALAFTTVASVLLTELPRIMYGGREDEPMEEASTSGSVPPALQAQLACLGEGTLLQVLVAQALRGAPEQGAQDGAARSGNARSGETKSVLKLCVLLYRVLTEAGRQQTRVLTGLAYYCNAVPRLWQHLRVCHATGHWGDAGGDAKETGSASAGPTAPGEPGWLAPLSVFCPVFSFMLMTTDDEAFFEECSPLPTAELPAVVDLLKNSISQLLLADVRPPEEEGEALSPRQWTMTWMSKLLTQLHDRNCRRRFVKPEAFHSEEAVGSTFVAEVPSPRTVWVTRCCRCSGVPS</sequence>
<name>A0AAE0F290_9CHLO</name>
<organism evidence="5 6">
    <name type="scientific">Cymbomonas tetramitiformis</name>
    <dbReference type="NCBI Taxonomy" id="36881"/>
    <lineage>
        <taxon>Eukaryota</taxon>
        <taxon>Viridiplantae</taxon>
        <taxon>Chlorophyta</taxon>
        <taxon>Pyramimonadophyceae</taxon>
        <taxon>Pyramimonadales</taxon>
        <taxon>Pyramimonadaceae</taxon>
        <taxon>Cymbomonas</taxon>
    </lineage>
</organism>
<dbReference type="GO" id="GO:0061630">
    <property type="term" value="F:ubiquitin protein ligase activity"/>
    <property type="evidence" value="ECO:0007669"/>
    <property type="project" value="UniProtKB-EC"/>
</dbReference>
<evidence type="ECO:0000313" key="6">
    <source>
        <dbReference type="Proteomes" id="UP001190700"/>
    </source>
</evidence>
<dbReference type="InterPro" id="IPR044611">
    <property type="entry name" value="E3A/B/C-like"/>
</dbReference>
<keyword evidence="6" id="KW-1185">Reference proteome</keyword>
<accession>A0AAE0F290</accession>
<comment type="catalytic activity">
    <reaction evidence="1">
        <text>S-ubiquitinyl-[E2 ubiquitin-conjugating enzyme]-L-cysteine + [acceptor protein]-L-lysine = [E2 ubiquitin-conjugating enzyme]-L-cysteine + N(6)-ubiquitinyl-[acceptor protein]-L-lysine.</text>
        <dbReference type="EC" id="2.3.2.26"/>
    </reaction>
</comment>
<dbReference type="Proteomes" id="UP001190700">
    <property type="component" value="Unassembled WGS sequence"/>
</dbReference>
<feature type="region of interest" description="Disordered" evidence="4">
    <location>
        <begin position="15"/>
        <end position="35"/>
    </location>
</feature>
<keyword evidence="3" id="KW-0808">Transferase</keyword>
<protein>
    <recommendedName>
        <fullName evidence="2">HECT-type E3 ubiquitin transferase</fullName>
        <ecNumber evidence="2">2.3.2.26</ecNumber>
    </recommendedName>
</protein>
<evidence type="ECO:0000256" key="2">
    <source>
        <dbReference type="ARBA" id="ARBA00012485"/>
    </source>
</evidence>
<dbReference type="GO" id="GO:0000209">
    <property type="term" value="P:protein polyubiquitination"/>
    <property type="evidence" value="ECO:0007669"/>
    <property type="project" value="InterPro"/>
</dbReference>
<dbReference type="EC" id="2.3.2.26" evidence="2"/>
<dbReference type="GO" id="GO:0006511">
    <property type="term" value="P:ubiquitin-dependent protein catabolic process"/>
    <property type="evidence" value="ECO:0007669"/>
    <property type="project" value="TreeGrafter"/>
</dbReference>
<evidence type="ECO:0000256" key="1">
    <source>
        <dbReference type="ARBA" id="ARBA00000885"/>
    </source>
</evidence>